<dbReference type="AlphaFoldDB" id="A0AA88TML2"/>
<evidence type="ECO:0000313" key="1">
    <source>
        <dbReference type="EMBL" id="KAK2874093.1"/>
    </source>
</evidence>
<accession>A0AA88TML2</accession>
<reference evidence="1" key="1">
    <citation type="submission" date="2023-08" db="EMBL/GenBank/DDBJ databases">
        <title>Chromosome-level Genome Assembly of mud carp (Cirrhinus molitorella).</title>
        <authorList>
            <person name="Liu H."/>
        </authorList>
    </citation>
    <scope>NUCLEOTIDE SEQUENCE</scope>
    <source>
        <strain evidence="1">Prfri</strain>
        <tissue evidence="1">Muscle</tissue>
    </source>
</reference>
<gene>
    <name evidence="1" type="ORF">Q8A67_021246</name>
</gene>
<evidence type="ECO:0000313" key="2">
    <source>
        <dbReference type="Proteomes" id="UP001187343"/>
    </source>
</evidence>
<protein>
    <submittedName>
        <fullName evidence="1">Uncharacterized protein</fullName>
    </submittedName>
</protein>
<sequence>MLLCETEMAECPGCLNCERSLQQGELLSCSLSTPHLAPEACPGKAPHHPSPTQTIQHGTAIRSVMRDLNHRWLQGTVGHLIFHLIHFFLETRVDSLARGDVWWSHIVPRFFVCDAECLRGFIESLLRVASHRTALICQLSALEGSQNTHK</sequence>
<comment type="caution">
    <text evidence="1">The sequence shown here is derived from an EMBL/GenBank/DDBJ whole genome shotgun (WGS) entry which is preliminary data.</text>
</comment>
<dbReference type="EMBL" id="JAUYZG010000021">
    <property type="protein sequence ID" value="KAK2874093.1"/>
    <property type="molecule type" value="Genomic_DNA"/>
</dbReference>
<organism evidence="1 2">
    <name type="scientific">Cirrhinus molitorella</name>
    <name type="common">mud carp</name>
    <dbReference type="NCBI Taxonomy" id="172907"/>
    <lineage>
        <taxon>Eukaryota</taxon>
        <taxon>Metazoa</taxon>
        <taxon>Chordata</taxon>
        <taxon>Craniata</taxon>
        <taxon>Vertebrata</taxon>
        <taxon>Euteleostomi</taxon>
        <taxon>Actinopterygii</taxon>
        <taxon>Neopterygii</taxon>
        <taxon>Teleostei</taxon>
        <taxon>Ostariophysi</taxon>
        <taxon>Cypriniformes</taxon>
        <taxon>Cyprinidae</taxon>
        <taxon>Labeoninae</taxon>
        <taxon>Labeonini</taxon>
        <taxon>Cirrhinus</taxon>
    </lineage>
</organism>
<proteinExistence type="predicted"/>
<keyword evidence="2" id="KW-1185">Reference proteome</keyword>
<name>A0AA88TML2_9TELE</name>
<dbReference type="Proteomes" id="UP001187343">
    <property type="component" value="Unassembled WGS sequence"/>
</dbReference>